<accession>C8YJA4</accession>
<proteinExistence type="evidence at transcript level"/>
<organism evidence="7">
    <name type="scientific">Tabanus yao</name>
    <name type="common">Horsefly</name>
    <dbReference type="NCBI Taxonomy" id="485572"/>
    <lineage>
        <taxon>Eukaryota</taxon>
        <taxon>Metazoa</taxon>
        <taxon>Ecdysozoa</taxon>
        <taxon>Arthropoda</taxon>
        <taxon>Hexapoda</taxon>
        <taxon>Insecta</taxon>
        <taxon>Pterygota</taxon>
        <taxon>Neoptera</taxon>
        <taxon>Endopterygota</taxon>
        <taxon>Diptera</taxon>
        <taxon>Brachycera</taxon>
        <taxon>Tabanomorpha</taxon>
        <taxon>Tabanoidea</taxon>
        <taxon>Tabanidae</taxon>
        <taxon>Tabanus</taxon>
    </lineage>
</organism>
<evidence type="ECO:0000256" key="3">
    <source>
        <dbReference type="ARBA" id="ARBA00022525"/>
    </source>
</evidence>
<evidence type="ECO:0000313" key="7">
    <source>
        <dbReference type="EMBL" id="ACS72299.1"/>
    </source>
</evidence>
<dbReference type="GO" id="GO:0005576">
    <property type="term" value="C:extracellular region"/>
    <property type="evidence" value="ECO:0007669"/>
    <property type="project" value="UniProtKB-SubCell"/>
</dbReference>
<dbReference type="SMART" id="SM00198">
    <property type="entry name" value="SCP"/>
    <property type="match status" value="1"/>
</dbReference>
<evidence type="ECO:0000256" key="2">
    <source>
        <dbReference type="ARBA" id="ARBA00009923"/>
    </source>
</evidence>
<name>C8YJA4_TABYA</name>
<dbReference type="EMBL" id="FJ469611">
    <property type="protein sequence ID" value="ACS72299.1"/>
    <property type="molecule type" value="mRNA"/>
</dbReference>
<dbReference type="InterPro" id="IPR014044">
    <property type="entry name" value="CAP_dom"/>
</dbReference>
<keyword evidence="3" id="KW-0964">Secreted</keyword>
<evidence type="ECO:0000256" key="5">
    <source>
        <dbReference type="SAM" id="SignalP"/>
    </source>
</evidence>
<dbReference type="InterPro" id="IPR034763">
    <property type="entry name" value="P14a_insect"/>
</dbReference>
<dbReference type="SUPFAM" id="SSF55797">
    <property type="entry name" value="PR-1-like"/>
    <property type="match status" value="1"/>
</dbReference>
<comment type="subcellular location">
    <subcellularLocation>
        <location evidence="1">Secreted</location>
    </subcellularLocation>
</comment>
<dbReference type="CDD" id="cd05380">
    <property type="entry name" value="CAP_euk"/>
    <property type="match status" value="1"/>
</dbReference>
<reference evidence="7" key="1">
    <citation type="journal article" date="2009" name="Mol. Cell. Proteomics">
        <title>Anti-thrombosis repertoire of blood-feeding horsefly salivary glands.</title>
        <authorList>
            <person name="Ma D."/>
            <person name="Wang Y."/>
            <person name="Yang H."/>
            <person name="Wu J."/>
            <person name="An S."/>
            <person name="Gao L."/>
            <person name="Xu X."/>
            <person name="Lai R."/>
        </authorList>
    </citation>
    <scope>NUCLEOTIDE SEQUENCE</scope>
</reference>
<evidence type="ECO:0000256" key="1">
    <source>
        <dbReference type="ARBA" id="ARBA00004613"/>
    </source>
</evidence>
<evidence type="ECO:0000259" key="6">
    <source>
        <dbReference type="SMART" id="SM00198"/>
    </source>
</evidence>
<comment type="similarity">
    <text evidence="2">Belongs to the CRISP family.</text>
</comment>
<feature type="signal peptide" evidence="5">
    <location>
        <begin position="1"/>
        <end position="23"/>
    </location>
</feature>
<evidence type="ECO:0000256" key="4">
    <source>
        <dbReference type="ARBA" id="ARBA00022729"/>
    </source>
</evidence>
<dbReference type="Pfam" id="PF00188">
    <property type="entry name" value="CAP"/>
    <property type="match status" value="1"/>
</dbReference>
<protein>
    <submittedName>
        <fullName evidence="7">Fibrinogenolytic enzyme 3</fullName>
    </submittedName>
</protein>
<dbReference type="AlphaFoldDB" id="C8YJA4"/>
<feature type="chain" id="PRO_5002993455" evidence="5">
    <location>
        <begin position="24"/>
        <end position="259"/>
    </location>
</feature>
<dbReference type="Gene3D" id="3.40.33.10">
    <property type="entry name" value="CAP"/>
    <property type="match status" value="1"/>
</dbReference>
<dbReference type="PIRSF" id="PIRSF038921">
    <property type="entry name" value="P14a"/>
    <property type="match status" value="1"/>
</dbReference>
<dbReference type="InterPro" id="IPR035940">
    <property type="entry name" value="CAP_sf"/>
</dbReference>
<feature type="domain" description="SCP" evidence="6">
    <location>
        <begin position="61"/>
        <end position="218"/>
    </location>
</feature>
<dbReference type="SMR" id="C8YJA4"/>
<keyword evidence="4 5" id="KW-0732">Signal</keyword>
<sequence>MASVLALCFLLVVAVLQCSVIDAATDYCKICKESYGHVGCANPGFGPDCGHNPRTLKLSKEHRRALMAEINSWRDNVANSSYGLPNAVRMPVVSWDVELEYLAIKHTKGCVAETRKCRQTSRFWIPGQINYVFTDNGVPKRTLVIEQALKEWHSQRSRVTKELIEQYADEWPKGVVKDFAQTIVDRAAAVGCGLSAWEDEGRNRALFTCIFSSANVRGYSMYKTGTGPGSQCSKKDSVYKSLCTANELVDPTIFNDMST</sequence>